<evidence type="ECO:0000313" key="20">
    <source>
        <dbReference type="EMBL" id="GGF15122.1"/>
    </source>
</evidence>
<comment type="subunit">
    <text evidence="6">Homodimer; dimerization is reversible, and the dimeric form is the active one.</text>
</comment>
<evidence type="ECO:0000256" key="9">
    <source>
        <dbReference type="ARBA" id="ARBA00022452"/>
    </source>
</evidence>
<accession>A0ABQ1UEX8</accession>
<evidence type="ECO:0000256" key="17">
    <source>
        <dbReference type="ARBA" id="ARBA00023136"/>
    </source>
</evidence>
<evidence type="ECO:0000256" key="10">
    <source>
        <dbReference type="ARBA" id="ARBA00022692"/>
    </source>
</evidence>
<comment type="similarity">
    <text evidence="5">Belongs to the phospholipase A1 family.</text>
</comment>
<evidence type="ECO:0000256" key="8">
    <source>
        <dbReference type="ARBA" id="ARBA00013278"/>
    </source>
</evidence>
<comment type="caution">
    <text evidence="20">The sequence shown here is derived from an EMBL/GenBank/DDBJ whole genome shotgun (WGS) entry which is preliminary data.</text>
</comment>
<dbReference type="EMBL" id="BMKP01000005">
    <property type="protein sequence ID" value="GGF15122.1"/>
    <property type="molecule type" value="Genomic_DNA"/>
</dbReference>
<sequence length="289" mass="33738">MYQNNNPNLDYRMRSKYLLIFIILFSITVNSQILEPIIESKKDFRAADSLLKEPSFSVHRDNYFLTGIPINKHVTSDNADVKYQVSFKLRLNSEPLWGGFFPYLMYTQKAFWDIYASSKPFEEINFNPGVAIVRPFYLKGGRLTYGAISLEHESNGRDSIYSRTWNMLAFSLKSQISPRWIVGLRGWFPLVDKDDNPGLTKYVGYGEASATYQIQPGRWSADILFRKGSGLINYGSLQTQLNWRPYKNENYYLTLQWFVGYTESLIYYQEHRSMIRLGFTIKPENMGIF</sequence>
<evidence type="ECO:0000256" key="15">
    <source>
        <dbReference type="ARBA" id="ARBA00022963"/>
    </source>
</evidence>
<keyword evidence="21" id="KW-1185">Reference proteome</keyword>
<name>A0ABQ1UEX8_9FLAO</name>
<keyword evidence="18" id="KW-0998">Cell outer membrane</keyword>
<dbReference type="SUPFAM" id="SSF56931">
    <property type="entry name" value="Outer membrane phospholipase A (OMPLA)"/>
    <property type="match status" value="1"/>
</dbReference>
<evidence type="ECO:0000256" key="1">
    <source>
        <dbReference type="ARBA" id="ARBA00000111"/>
    </source>
</evidence>
<dbReference type="InterPro" id="IPR036541">
    <property type="entry name" value="PLipase_A1_sf"/>
</dbReference>
<evidence type="ECO:0000256" key="12">
    <source>
        <dbReference type="ARBA" id="ARBA00022729"/>
    </source>
</evidence>
<evidence type="ECO:0000256" key="13">
    <source>
        <dbReference type="ARBA" id="ARBA00022801"/>
    </source>
</evidence>
<dbReference type="PANTHER" id="PTHR40457:SF1">
    <property type="entry name" value="PHOSPHOLIPASE A1"/>
    <property type="match status" value="1"/>
</dbReference>
<reference evidence="21" key="1">
    <citation type="journal article" date="2019" name="Int. J. Syst. Evol. Microbiol.">
        <title>The Global Catalogue of Microorganisms (GCM) 10K type strain sequencing project: providing services to taxonomists for standard genome sequencing and annotation.</title>
        <authorList>
            <consortium name="The Broad Institute Genomics Platform"/>
            <consortium name="The Broad Institute Genome Sequencing Center for Infectious Disease"/>
            <person name="Wu L."/>
            <person name="Ma J."/>
        </authorList>
    </citation>
    <scope>NUCLEOTIDE SEQUENCE [LARGE SCALE GENOMIC DNA]</scope>
    <source>
        <strain evidence="21">CGMCC 1.16060</strain>
    </source>
</reference>
<protein>
    <recommendedName>
        <fullName evidence="19">Phosphatidylcholine 1-acylhydrolase</fullName>
        <ecNumber evidence="7">3.1.1.32</ecNumber>
        <ecNumber evidence="8">3.1.1.4</ecNumber>
    </recommendedName>
</protein>
<proteinExistence type="inferred from homology"/>
<keyword evidence="11" id="KW-0479">Metal-binding</keyword>
<comment type="catalytic activity">
    <reaction evidence="2">
        <text>a 1,2-diacyl-sn-glycero-3-phosphocholine + H2O = a 1-acyl-sn-glycero-3-phosphocholine + a fatty acid + H(+)</text>
        <dbReference type="Rhea" id="RHEA:15801"/>
        <dbReference type="ChEBI" id="CHEBI:15377"/>
        <dbReference type="ChEBI" id="CHEBI:15378"/>
        <dbReference type="ChEBI" id="CHEBI:28868"/>
        <dbReference type="ChEBI" id="CHEBI:57643"/>
        <dbReference type="ChEBI" id="CHEBI:58168"/>
        <dbReference type="EC" id="3.1.1.4"/>
    </reaction>
</comment>
<dbReference type="Gene3D" id="2.40.230.10">
    <property type="entry name" value="Phospholipase A1"/>
    <property type="match status" value="1"/>
</dbReference>
<dbReference type="PRINTS" id="PR01486">
    <property type="entry name" value="PHPHLIPASEA1"/>
</dbReference>
<keyword evidence="12" id="KW-0732">Signal</keyword>
<evidence type="ECO:0000313" key="21">
    <source>
        <dbReference type="Proteomes" id="UP000655016"/>
    </source>
</evidence>
<evidence type="ECO:0000256" key="19">
    <source>
        <dbReference type="ARBA" id="ARBA00032375"/>
    </source>
</evidence>
<keyword evidence="9" id="KW-1134">Transmembrane beta strand</keyword>
<comment type="cofactor">
    <cofactor evidence="3">
        <name>Ca(2+)</name>
        <dbReference type="ChEBI" id="CHEBI:29108"/>
    </cofactor>
</comment>
<evidence type="ECO:0000256" key="16">
    <source>
        <dbReference type="ARBA" id="ARBA00023098"/>
    </source>
</evidence>
<organism evidence="20 21">
    <name type="scientific">Flavobacterium limi</name>
    <dbReference type="NCBI Taxonomy" id="2045105"/>
    <lineage>
        <taxon>Bacteria</taxon>
        <taxon>Pseudomonadati</taxon>
        <taxon>Bacteroidota</taxon>
        <taxon>Flavobacteriia</taxon>
        <taxon>Flavobacteriales</taxon>
        <taxon>Flavobacteriaceae</taxon>
        <taxon>Flavobacterium</taxon>
    </lineage>
</organism>
<keyword evidence="14" id="KW-0106">Calcium</keyword>
<evidence type="ECO:0000256" key="6">
    <source>
        <dbReference type="ARBA" id="ARBA00011702"/>
    </source>
</evidence>
<evidence type="ECO:0000256" key="3">
    <source>
        <dbReference type="ARBA" id="ARBA00001913"/>
    </source>
</evidence>
<dbReference type="EC" id="3.1.1.32" evidence="7"/>
<evidence type="ECO:0000256" key="11">
    <source>
        <dbReference type="ARBA" id="ARBA00022723"/>
    </source>
</evidence>
<keyword evidence="10" id="KW-0812">Transmembrane</keyword>
<dbReference type="Proteomes" id="UP000655016">
    <property type="component" value="Unassembled WGS sequence"/>
</dbReference>
<comment type="subcellular location">
    <subcellularLocation>
        <location evidence="4">Cell outer membrane</location>
        <topology evidence="4">Multi-pass membrane protein</topology>
    </subcellularLocation>
</comment>
<keyword evidence="16" id="KW-0443">Lipid metabolism</keyword>
<dbReference type="InterPro" id="IPR003187">
    <property type="entry name" value="PLipase_A1"/>
</dbReference>
<keyword evidence="15" id="KW-0442">Lipid degradation</keyword>
<evidence type="ECO:0000256" key="4">
    <source>
        <dbReference type="ARBA" id="ARBA00004571"/>
    </source>
</evidence>
<keyword evidence="17" id="KW-0472">Membrane</keyword>
<dbReference type="Pfam" id="PF02253">
    <property type="entry name" value="PLA1"/>
    <property type="match status" value="1"/>
</dbReference>
<evidence type="ECO:0000256" key="18">
    <source>
        <dbReference type="ARBA" id="ARBA00023237"/>
    </source>
</evidence>
<keyword evidence="13" id="KW-0378">Hydrolase</keyword>
<dbReference type="EC" id="3.1.1.4" evidence="8"/>
<evidence type="ECO:0000256" key="14">
    <source>
        <dbReference type="ARBA" id="ARBA00022837"/>
    </source>
</evidence>
<dbReference type="PANTHER" id="PTHR40457">
    <property type="entry name" value="PHOSPHOLIPASE A1"/>
    <property type="match status" value="1"/>
</dbReference>
<comment type="catalytic activity">
    <reaction evidence="1">
        <text>a 1,2-diacyl-sn-glycero-3-phosphocholine + H2O = a 2-acyl-sn-glycero-3-phosphocholine + a fatty acid + H(+)</text>
        <dbReference type="Rhea" id="RHEA:18689"/>
        <dbReference type="ChEBI" id="CHEBI:15377"/>
        <dbReference type="ChEBI" id="CHEBI:15378"/>
        <dbReference type="ChEBI" id="CHEBI:28868"/>
        <dbReference type="ChEBI" id="CHEBI:57643"/>
        <dbReference type="ChEBI" id="CHEBI:57875"/>
        <dbReference type="EC" id="3.1.1.32"/>
    </reaction>
</comment>
<evidence type="ECO:0000256" key="7">
    <source>
        <dbReference type="ARBA" id="ARBA00013179"/>
    </source>
</evidence>
<evidence type="ECO:0000256" key="5">
    <source>
        <dbReference type="ARBA" id="ARBA00010525"/>
    </source>
</evidence>
<evidence type="ECO:0000256" key="2">
    <source>
        <dbReference type="ARBA" id="ARBA00001604"/>
    </source>
</evidence>
<dbReference type="RefSeq" id="WP_244307518.1">
    <property type="nucleotide sequence ID" value="NZ_JAADZV010000005.1"/>
</dbReference>
<gene>
    <name evidence="20" type="primary">pldA</name>
    <name evidence="20" type="ORF">GCM10011518_25620</name>
</gene>